<reference evidence="1 2" key="1">
    <citation type="journal article" date="2017" name="Nature">
        <title>The Apostasia genome and the evolution of orchids.</title>
        <authorList>
            <person name="Zhang G.Q."/>
            <person name="Liu K.W."/>
            <person name="Li Z."/>
            <person name="Lohaus R."/>
            <person name="Hsiao Y.Y."/>
            <person name="Niu S.C."/>
            <person name="Wang J.Y."/>
            <person name="Lin Y.C."/>
            <person name="Xu Q."/>
            <person name="Chen L.J."/>
            <person name="Yoshida K."/>
            <person name="Fujiwara S."/>
            <person name="Wang Z.W."/>
            <person name="Zhang Y.Q."/>
            <person name="Mitsuda N."/>
            <person name="Wang M."/>
            <person name="Liu G.H."/>
            <person name="Pecoraro L."/>
            <person name="Huang H.X."/>
            <person name="Xiao X.J."/>
            <person name="Lin M."/>
            <person name="Wu X.Y."/>
            <person name="Wu W.L."/>
            <person name="Chen Y.Y."/>
            <person name="Chang S.B."/>
            <person name="Sakamoto S."/>
            <person name="Ohme-Takagi M."/>
            <person name="Yagi M."/>
            <person name="Zeng S.J."/>
            <person name="Shen C.Y."/>
            <person name="Yeh C.M."/>
            <person name="Luo Y.B."/>
            <person name="Tsai W.C."/>
            <person name="Van de Peer Y."/>
            <person name="Liu Z.J."/>
        </authorList>
    </citation>
    <scope>NUCLEOTIDE SEQUENCE [LARGE SCALE GENOMIC DNA]</scope>
    <source>
        <strain evidence="2">cv. Shenzhen</strain>
        <tissue evidence="1">Stem</tissue>
    </source>
</reference>
<dbReference type="Proteomes" id="UP000236161">
    <property type="component" value="Unassembled WGS sequence"/>
</dbReference>
<dbReference type="AlphaFoldDB" id="A0A2I0AHC7"/>
<proteinExistence type="predicted"/>
<dbReference type="EMBL" id="KZ451982">
    <property type="protein sequence ID" value="PKA54915.1"/>
    <property type="molecule type" value="Genomic_DNA"/>
</dbReference>
<keyword evidence="2" id="KW-1185">Reference proteome</keyword>
<organism evidence="1 2">
    <name type="scientific">Apostasia shenzhenica</name>
    <dbReference type="NCBI Taxonomy" id="1088818"/>
    <lineage>
        <taxon>Eukaryota</taxon>
        <taxon>Viridiplantae</taxon>
        <taxon>Streptophyta</taxon>
        <taxon>Embryophyta</taxon>
        <taxon>Tracheophyta</taxon>
        <taxon>Spermatophyta</taxon>
        <taxon>Magnoliopsida</taxon>
        <taxon>Liliopsida</taxon>
        <taxon>Asparagales</taxon>
        <taxon>Orchidaceae</taxon>
        <taxon>Apostasioideae</taxon>
        <taxon>Apostasia</taxon>
    </lineage>
</organism>
<evidence type="ECO:0000313" key="2">
    <source>
        <dbReference type="Proteomes" id="UP000236161"/>
    </source>
</evidence>
<accession>A0A2I0AHC7</accession>
<protein>
    <submittedName>
        <fullName evidence="1">Uncharacterized protein</fullName>
    </submittedName>
</protein>
<sequence length="74" mass="7862">MKHMEGAVDSKNGGSSNGISYGGFSKGYLRSSLSGGLGRIKLGCGSMLMGSKRLLRQSLGRNYLELALTKPKRP</sequence>
<name>A0A2I0AHC7_9ASPA</name>
<evidence type="ECO:0000313" key="1">
    <source>
        <dbReference type="EMBL" id="PKA54915.1"/>
    </source>
</evidence>
<gene>
    <name evidence="1" type="ORF">AXF42_Ash000751</name>
</gene>